<keyword evidence="3" id="KW-1185">Reference proteome</keyword>
<dbReference type="RefSeq" id="WP_380718068.1">
    <property type="nucleotide sequence ID" value="NZ_JBHSGI010000016.1"/>
</dbReference>
<comment type="caution">
    <text evidence="2">The sequence shown here is derived from an EMBL/GenBank/DDBJ whole genome shotgun (WGS) entry which is preliminary data.</text>
</comment>
<dbReference type="Proteomes" id="UP001595973">
    <property type="component" value="Unassembled WGS sequence"/>
</dbReference>
<feature type="coiled-coil region" evidence="1">
    <location>
        <begin position="651"/>
        <end position="732"/>
    </location>
</feature>
<organism evidence="2 3">
    <name type="scientific">Seohaeicola nanhaiensis</name>
    <dbReference type="NCBI Taxonomy" id="1387282"/>
    <lineage>
        <taxon>Bacteria</taxon>
        <taxon>Pseudomonadati</taxon>
        <taxon>Pseudomonadota</taxon>
        <taxon>Alphaproteobacteria</taxon>
        <taxon>Rhodobacterales</taxon>
        <taxon>Roseobacteraceae</taxon>
        <taxon>Seohaeicola</taxon>
    </lineage>
</organism>
<name>A0ABV9KJ14_9RHOB</name>
<dbReference type="InterPro" id="IPR027417">
    <property type="entry name" value="P-loop_NTPase"/>
</dbReference>
<dbReference type="PANTHER" id="PTHR41259:SF1">
    <property type="entry name" value="DOUBLE-STRAND BREAK REPAIR RAD50 ATPASE, PUTATIVE-RELATED"/>
    <property type="match status" value="1"/>
</dbReference>
<reference evidence="3" key="1">
    <citation type="journal article" date="2019" name="Int. J. Syst. Evol. Microbiol.">
        <title>The Global Catalogue of Microorganisms (GCM) 10K type strain sequencing project: providing services to taxonomists for standard genome sequencing and annotation.</title>
        <authorList>
            <consortium name="The Broad Institute Genomics Platform"/>
            <consortium name="The Broad Institute Genome Sequencing Center for Infectious Disease"/>
            <person name="Wu L."/>
            <person name="Ma J."/>
        </authorList>
    </citation>
    <scope>NUCLEOTIDE SEQUENCE [LARGE SCALE GENOMIC DNA]</scope>
    <source>
        <strain evidence="3">CGMCC 4.7283</strain>
    </source>
</reference>
<gene>
    <name evidence="2" type="ORF">ACFO5X_13820</name>
</gene>
<sequence>MKLRAITLDNVRRFTRPVRIEGLSDGLNVLCEPNEHGKSTLLDALQALFFKPHRSKDSDVMSLRPHAGGAPEVTVEVETPEGRFVLSKRWLSRPMATVTRDGRLLAQADAAEDWIARLIGSGEGGPSGLVWVKQGVTGVTGLSGASAREEKATLAARRDLLSSVTGEVEAMTGGRRMDAALARCREDLRRYATATGKPYAQGPWREALDRVEALRAETATLSGTAEALHAALIRRKTLRRALAELEAPEAMEGRRTRLEAAQKAYDTARRHAEAVAAATTRLEASRIAVTTARGRLDDLREAMGEHQQARDAAAEGKAQATAARGAHQTARAALDAAQTALARADQDRRAAAGALRHARLRQAAREGAARRAELTRRIAEAEAARETLEKAAAAARNGPDAGTLRRVEALASDLATARAVRDAAAPNLRVQYSAGRDGAIRIGDTPVPGDTAIPVADRLILTIEGIGQLELRPGEAGRDASVATAETALQTALDRLGAADLDDLRAAATARADAERSLSQAQAVMKGLAPEGIAPLRAALARIPEADDDGEPEDLEATETLLAGAEKAHAAAQSARDVAAARESDLRTAAARHEADAAGAVDRLRRAEALLDRAGGEAMQTELAAALEKAQVTCAADEAALAEQRRAAPDIAAAEAALARARSVEEEARAEIGRLRPEIAVLDERIAQGAGDAVEERLGETRDKLAAAEAQLERIEHEVAVLQRLESALETARAAARDRYFAPVAAELKPLLHLLWPESDLTWGQHSLLPESLRRDGQDEPIDVLSGGTQEQIALLVRLAFARMLARGGRHAPVILDDALVFTDDDRIERMFDALHRQAGDLQILVLTCRQRAFRDLGGRRLRLTEVAEG</sequence>
<feature type="coiled-coil region" evidence="1">
    <location>
        <begin position="364"/>
        <end position="398"/>
    </location>
</feature>
<dbReference type="SUPFAM" id="SSF52540">
    <property type="entry name" value="P-loop containing nucleoside triphosphate hydrolases"/>
    <property type="match status" value="1"/>
</dbReference>
<evidence type="ECO:0000313" key="2">
    <source>
        <dbReference type="EMBL" id="MFC4669636.1"/>
    </source>
</evidence>
<evidence type="ECO:0000256" key="1">
    <source>
        <dbReference type="SAM" id="Coils"/>
    </source>
</evidence>
<evidence type="ECO:0000313" key="3">
    <source>
        <dbReference type="Proteomes" id="UP001595973"/>
    </source>
</evidence>
<proteinExistence type="predicted"/>
<dbReference type="Gene3D" id="3.40.50.300">
    <property type="entry name" value="P-loop containing nucleotide triphosphate hydrolases"/>
    <property type="match status" value="2"/>
</dbReference>
<keyword evidence="1" id="KW-0175">Coiled coil</keyword>
<protein>
    <submittedName>
        <fullName evidence="2">Chromosome segregation protein SMC</fullName>
    </submittedName>
</protein>
<accession>A0ABV9KJ14</accession>
<dbReference type="EMBL" id="JBHSGI010000016">
    <property type="protein sequence ID" value="MFC4669636.1"/>
    <property type="molecule type" value="Genomic_DNA"/>
</dbReference>
<dbReference type="PANTHER" id="PTHR41259">
    <property type="entry name" value="DOUBLE-STRAND BREAK REPAIR RAD50 ATPASE, PUTATIVE-RELATED"/>
    <property type="match status" value="1"/>
</dbReference>